<dbReference type="KEGG" id="tpe:Tpen_1191"/>
<dbReference type="InterPro" id="IPR008482">
    <property type="entry name" value="DUF763"/>
</dbReference>
<dbReference type="Proteomes" id="UP000000641">
    <property type="component" value="Chromosome"/>
</dbReference>
<dbReference type="GeneID" id="4600436"/>
<dbReference type="eggNOG" id="arCOG04253">
    <property type="taxonomic scope" value="Archaea"/>
</dbReference>
<dbReference type="RefSeq" id="WP_011752854.1">
    <property type="nucleotide sequence ID" value="NC_008698.1"/>
</dbReference>
<dbReference type="EnsemblBacteria" id="ABL78589">
    <property type="protein sequence ID" value="ABL78589"/>
    <property type="gene ID" value="Tpen_1191"/>
</dbReference>
<dbReference type="STRING" id="368408.Tpen_1191"/>
<reference evidence="2" key="1">
    <citation type="journal article" date="2008" name="J. Bacteriol.">
        <title>Genome sequence of Thermofilum pendens reveals an exceptional loss of biosynthetic pathways without genome reduction.</title>
        <authorList>
            <person name="Anderson I."/>
            <person name="Rodriguez J."/>
            <person name="Susanti D."/>
            <person name="Porat I."/>
            <person name="Reich C."/>
            <person name="Ulrich L.E."/>
            <person name="Elkins J.G."/>
            <person name="Mavromatis K."/>
            <person name="Lykidis A."/>
            <person name="Kim E."/>
            <person name="Thompson L.S."/>
            <person name="Nolan M."/>
            <person name="Land M."/>
            <person name="Copeland A."/>
            <person name="Lapidus A."/>
            <person name="Lucas S."/>
            <person name="Detter C."/>
            <person name="Zhulin I.B."/>
            <person name="Olsen G.J."/>
            <person name="Whitman W."/>
            <person name="Mukhopadhyay B."/>
            <person name="Bristow J."/>
            <person name="Kyrpides N."/>
        </authorList>
    </citation>
    <scope>NUCLEOTIDE SEQUENCE [LARGE SCALE GENOMIC DNA]</scope>
    <source>
        <strain evidence="2">DSM 2475 / Hrk 5</strain>
    </source>
</reference>
<name>A1RZF9_THEPD</name>
<evidence type="ECO:0000313" key="2">
    <source>
        <dbReference type="Proteomes" id="UP000000641"/>
    </source>
</evidence>
<keyword evidence="2" id="KW-1185">Reference proteome</keyword>
<dbReference type="PANTHER" id="PTHR38597:SF1">
    <property type="entry name" value="BLL3834 PROTEIN"/>
    <property type="match status" value="1"/>
</dbReference>
<protein>
    <recommendedName>
        <fullName evidence="3">DUF763 domain-containing protein</fullName>
    </recommendedName>
</protein>
<dbReference type="EMBL" id="CP000505">
    <property type="protein sequence ID" value="ABL78589.1"/>
    <property type="molecule type" value="Genomic_DNA"/>
</dbReference>
<proteinExistence type="predicted"/>
<dbReference type="OrthoDB" id="9948at2157"/>
<dbReference type="Pfam" id="PF05559">
    <property type="entry name" value="DUF763"/>
    <property type="match status" value="1"/>
</dbReference>
<dbReference type="HOGENOM" id="CLU_061722_0_0_2"/>
<evidence type="ECO:0000313" key="1">
    <source>
        <dbReference type="EMBL" id="ABL78589.1"/>
    </source>
</evidence>
<accession>A1RZF9</accession>
<gene>
    <name evidence="1" type="ordered locus">Tpen_1191</name>
</gene>
<organism evidence="1 2">
    <name type="scientific">Thermofilum pendens (strain DSM 2475 / Hrk 5)</name>
    <dbReference type="NCBI Taxonomy" id="368408"/>
    <lineage>
        <taxon>Archaea</taxon>
        <taxon>Thermoproteota</taxon>
        <taxon>Thermoprotei</taxon>
        <taxon>Thermofilales</taxon>
        <taxon>Thermofilaceae</taxon>
        <taxon>Thermofilum</taxon>
    </lineage>
</organism>
<sequence>MKTGVAELPLHDGSVPRWLIARMERLAGILVEMIVEEYGTRGLLERLADPVYFQAINNIIGMDWDSSGSTTVTTAVLKKVLEERELGVKACGGKGSSSRKAPEEIRLHAEKYGLDPSGLVSTSYLVAKVDSAALQAGYQLYHHAFFFDEEGRWAVVQQGMKPSTRTARRYHWFSERVGDVTVEPHSGIHGFREPFALNTVAAEAGEFRRLVVDLVGEGASRLERLVSEALRVLEGYSPLVSYAPYSAEKARSLRERMRRLGKPSLSREALASLAGRGVESFRDILAAKAVGPSAIRALALVAELVYETPPSWRDPVTHQVDPFKFAYAVGGKDGVPFPVDRKTYDELISILEELKQRFRGEPGVFRRLAELTKNWTPPPEEKVPT</sequence>
<evidence type="ECO:0008006" key="3">
    <source>
        <dbReference type="Google" id="ProtNLM"/>
    </source>
</evidence>
<dbReference type="PANTHER" id="PTHR38597">
    <property type="entry name" value="BLL3834 PROTEIN"/>
    <property type="match status" value="1"/>
</dbReference>
<dbReference type="AlphaFoldDB" id="A1RZF9"/>